<dbReference type="EMBL" id="GBBM01008021">
    <property type="protein sequence ID" value="JAC27397.1"/>
    <property type="molecule type" value="mRNA"/>
</dbReference>
<sequence length="77" mass="8381">MQHQLMPAVSACLLCLKLSGRSSVTLLLFTFSFALTTFKLSVAVSPKALPIMTQGYVKLSHFGNTSSLEPISWMGFV</sequence>
<protein>
    <submittedName>
        <fullName evidence="1">Putative secreted protein</fullName>
    </submittedName>
</protein>
<organism evidence="1">
    <name type="scientific">Amblyomma triste</name>
    <name type="common">Neotropical tick</name>
    <dbReference type="NCBI Taxonomy" id="251400"/>
    <lineage>
        <taxon>Eukaryota</taxon>
        <taxon>Metazoa</taxon>
        <taxon>Ecdysozoa</taxon>
        <taxon>Arthropoda</taxon>
        <taxon>Chelicerata</taxon>
        <taxon>Arachnida</taxon>
        <taxon>Acari</taxon>
        <taxon>Parasitiformes</taxon>
        <taxon>Ixodida</taxon>
        <taxon>Ixodoidea</taxon>
        <taxon>Ixodidae</taxon>
        <taxon>Amblyomminae</taxon>
        <taxon>Amblyomma</taxon>
    </lineage>
</organism>
<evidence type="ECO:0000313" key="1">
    <source>
        <dbReference type="EMBL" id="JAC27397.1"/>
    </source>
</evidence>
<proteinExistence type="evidence at transcript level"/>
<dbReference type="AlphaFoldDB" id="A0A023G0S9"/>
<name>A0A023G0S9_AMBTT</name>
<reference evidence="1" key="1">
    <citation type="submission" date="2014-03" db="EMBL/GenBank/DDBJ databases">
        <title>The sialotranscriptome of Amblyomma triste, Amblyomma parvum and Amblyomma cajennense ticks, uncovered by 454-based RNA-seq.</title>
        <authorList>
            <person name="Garcia G.R."/>
            <person name="Gardinassi L.G."/>
            <person name="Ribeiro J.M."/>
            <person name="Anatriello E."/>
            <person name="Ferreira B.R."/>
            <person name="Moreira H.N."/>
            <person name="Mafra C."/>
            <person name="Olegario M.M."/>
            <person name="Szabo P.J."/>
            <person name="Miranda-Santos I.K."/>
            <person name="Maruyama S.R."/>
        </authorList>
    </citation>
    <scope>NUCLEOTIDE SEQUENCE</scope>
    <source>
        <strain evidence="1">Mato Grasso do Sul</strain>
        <tissue evidence="1">Salivary glands</tissue>
    </source>
</reference>
<accession>A0A023G0S9</accession>